<dbReference type="EMBL" id="CATOUU010000854">
    <property type="protein sequence ID" value="CAI9954996.1"/>
    <property type="molecule type" value="Genomic_DNA"/>
</dbReference>
<sequence>MRERSQVEFSRSFRLPQNIKQQEVSAGYENGVLTVTVPKAEKAAEKLKVQVK</sequence>
<protein>
    <submittedName>
        <fullName evidence="5">Heat shock protein</fullName>
    </submittedName>
    <submittedName>
        <fullName evidence="6">Heat_shock protein</fullName>
    </submittedName>
</protein>
<accession>A0AA86QDV9</accession>
<organism evidence="5">
    <name type="scientific">Hexamita inflata</name>
    <dbReference type="NCBI Taxonomy" id="28002"/>
    <lineage>
        <taxon>Eukaryota</taxon>
        <taxon>Metamonada</taxon>
        <taxon>Diplomonadida</taxon>
        <taxon>Hexamitidae</taxon>
        <taxon>Hexamitinae</taxon>
        <taxon>Hexamita</taxon>
    </lineage>
</organism>
<dbReference type="PROSITE" id="PS01031">
    <property type="entry name" value="SHSP"/>
    <property type="match status" value="1"/>
</dbReference>
<dbReference type="EMBL" id="CAXDID020000512">
    <property type="protein sequence ID" value="CAL6098698.1"/>
    <property type="molecule type" value="Genomic_DNA"/>
</dbReference>
<dbReference type="PANTHER" id="PTHR11527">
    <property type="entry name" value="HEAT-SHOCK PROTEIN 20 FAMILY MEMBER"/>
    <property type="match status" value="1"/>
</dbReference>
<dbReference type="InterPro" id="IPR008978">
    <property type="entry name" value="HSP20-like_chaperone"/>
</dbReference>
<evidence type="ECO:0000259" key="4">
    <source>
        <dbReference type="PROSITE" id="PS01031"/>
    </source>
</evidence>
<comment type="caution">
    <text evidence="5">The sequence shown here is derived from an EMBL/GenBank/DDBJ whole genome shotgun (WGS) entry which is preliminary data.</text>
</comment>
<feature type="domain" description="SHSP" evidence="4">
    <location>
        <begin position="1"/>
        <end position="52"/>
    </location>
</feature>
<dbReference type="Gene3D" id="2.60.40.790">
    <property type="match status" value="1"/>
</dbReference>
<evidence type="ECO:0000313" key="6">
    <source>
        <dbReference type="EMBL" id="CAL6098698.1"/>
    </source>
</evidence>
<dbReference type="SUPFAM" id="SSF49764">
    <property type="entry name" value="HSP20-like chaperones"/>
    <property type="match status" value="1"/>
</dbReference>
<dbReference type="CDD" id="cd06464">
    <property type="entry name" value="ACD_sHsps-like"/>
    <property type="match status" value="1"/>
</dbReference>
<reference evidence="5" key="1">
    <citation type="submission" date="2023-06" db="EMBL/GenBank/DDBJ databases">
        <authorList>
            <person name="Kurt Z."/>
        </authorList>
    </citation>
    <scope>NUCLEOTIDE SEQUENCE</scope>
</reference>
<dbReference type="Pfam" id="PF00011">
    <property type="entry name" value="HSP20"/>
    <property type="match status" value="1"/>
</dbReference>
<dbReference type="InterPro" id="IPR002068">
    <property type="entry name" value="A-crystallin/Hsp20_dom"/>
</dbReference>
<evidence type="ECO:0000256" key="3">
    <source>
        <dbReference type="RuleBase" id="RU003616"/>
    </source>
</evidence>
<evidence type="ECO:0000313" key="5">
    <source>
        <dbReference type="EMBL" id="CAI9954996.1"/>
    </source>
</evidence>
<reference evidence="6 7" key="2">
    <citation type="submission" date="2024-07" db="EMBL/GenBank/DDBJ databases">
        <authorList>
            <person name="Akdeniz Z."/>
        </authorList>
    </citation>
    <scope>NUCLEOTIDE SEQUENCE [LARGE SCALE GENOMIC DNA]</scope>
</reference>
<gene>
    <name evidence="5" type="ORF">HINF_LOCUS42641</name>
    <name evidence="6" type="ORF">HINF_LOCUS69729</name>
</gene>
<proteinExistence type="inferred from homology"/>
<name>A0AA86QDV9_9EUKA</name>
<evidence type="ECO:0000313" key="7">
    <source>
        <dbReference type="Proteomes" id="UP001642409"/>
    </source>
</evidence>
<keyword evidence="1 5" id="KW-0346">Stress response</keyword>
<dbReference type="InterPro" id="IPR031107">
    <property type="entry name" value="Small_HSP"/>
</dbReference>
<keyword evidence="7" id="KW-1185">Reference proteome</keyword>
<comment type="similarity">
    <text evidence="2 3">Belongs to the small heat shock protein (HSP20) family.</text>
</comment>
<dbReference type="AlphaFoldDB" id="A0AA86QDV9"/>
<evidence type="ECO:0000256" key="1">
    <source>
        <dbReference type="ARBA" id="ARBA00023016"/>
    </source>
</evidence>
<dbReference type="Proteomes" id="UP001642409">
    <property type="component" value="Unassembled WGS sequence"/>
</dbReference>
<evidence type="ECO:0000256" key="2">
    <source>
        <dbReference type="PROSITE-ProRule" id="PRU00285"/>
    </source>
</evidence>